<dbReference type="Proteomes" id="UP000825679">
    <property type="component" value="Chromosome"/>
</dbReference>
<evidence type="ECO:0000313" key="2">
    <source>
        <dbReference type="EMBL" id="QZA76929.1"/>
    </source>
</evidence>
<feature type="signal peptide" evidence="1">
    <location>
        <begin position="1"/>
        <end position="25"/>
    </location>
</feature>
<dbReference type="RefSeq" id="WP_221005328.1">
    <property type="nucleotide sequence ID" value="NZ_CP081150.1"/>
</dbReference>
<protein>
    <recommendedName>
        <fullName evidence="4">Pertussis toxin subunit 1</fullName>
    </recommendedName>
</protein>
<dbReference type="SUPFAM" id="SSF56399">
    <property type="entry name" value="ADP-ribosylation"/>
    <property type="match status" value="1"/>
</dbReference>
<proteinExistence type="predicted"/>
<evidence type="ECO:0000256" key="1">
    <source>
        <dbReference type="SAM" id="SignalP"/>
    </source>
</evidence>
<dbReference type="Gene3D" id="3.90.210.10">
    <property type="entry name" value="Heat-Labile Enterotoxin, subunit A"/>
    <property type="match status" value="1"/>
</dbReference>
<evidence type="ECO:0000313" key="3">
    <source>
        <dbReference type="Proteomes" id="UP000825679"/>
    </source>
</evidence>
<keyword evidence="1" id="KW-0732">Signal</keyword>
<sequence>MILKKNLIRAVIFLSFSIYSLFSFADQQQDRGWFFRVDTRPPEEIFLNGFVSLGDNDNVKDHSRGVSCFHSLRNSAFISVSTDSLYAASYARRVVASTGRPAYVYIIRSTLNFYRMSSTLRYYDYQAGIPNAETQSEWIAYRNIAPELILGVRRYIDENTPPVIFNSNYVDIRPQINEQPYHQYRQQSEPGYLPLSSDSSDHSVGACFSSSLFCSSPQTHSKGKMSGSYCESGEIMGFYSAAIVDND</sequence>
<dbReference type="Pfam" id="PF02917">
    <property type="entry name" value="Pertussis_S1"/>
    <property type="match status" value="1"/>
</dbReference>
<evidence type="ECO:0008006" key="4">
    <source>
        <dbReference type="Google" id="ProtNLM"/>
    </source>
</evidence>
<name>A0ABX8Z2W8_9NEIS</name>
<keyword evidence="3" id="KW-1185">Reference proteome</keyword>
<feature type="chain" id="PRO_5047152912" description="Pertussis toxin subunit 1" evidence="1">
    <location>
        <begin position="26"/>
        <end position="247"/>
    </location>
</feature>
<gene>
    <name evidence="2" type="ORF">K4H28_11465</name>
</gene>
<dbReference type="InterPro" id="IPR003898">
    <property type="entry name" value="Borpert_toxA"/>
</dbReference>
<dbReference type="EMBL" id="CP081150">
    <property type="protein sequence ID" value="QZA76929.1"/>
    <property type="molecule type" value="Genomic_DNA"/>
</dbReference>
<organism evidence="2 3">
    <name type="scientific">Deefgea tanakiae</name>
    <dbReference type="NCBI Taxonomy" id="2865840"/>
    <lineage>
        <taxon>Bacteria</taxon>
        <taxon>Pseudomonadati</taxon>
        <taxon>Pseudomonadota</taxon>
        <taxon>Betaproteobacteria</taxon>
        <taxon>Neisseriales</taxon>
        <taxon>Chitinibacteraceae</taxon>
        <taxon>Deefgea</taxon>
    </lineage>
</organism>
<reference evidence="2 3" key="1">
    <citation type="submission" date="2021-08" db="EMBL/GenBank/DDBJ databases">
        <title>complete genome sequencing of Deefgea sp. D25.</title>
        <authorList>
            <person name="Bae J.-W."/>
            <person name="Gim D.-H."/>
        </authorList>
    </citation>
    <scope>NUCLEOTIDE SEQUENCE [LARGE SCALE GENOMIC DNA]</scope>
    <source>
        <strain evidence="2 3">D25</strain>
    </source>
</reference>
<accession>A0ABX8Z2W8</accession>